<reference evidence="6" key="1">
    <citation type="submission" date="2025-08" db="UniProtKB">
        <authorList>
            <consortium name="Ensembl"/>
        </authorList>
    </citation>
    <scope>IDENTIFICATION</scope>
</reference>
<dbReference type="PROSITE" id="PS51450">
    <property type="entry name" value="LRR"/>
    <property type="match status" value="1"/>
</dbReference>
<evidence type="ECO:0000313" key="6">
    <source>
        <dbReference type="Ensembl" id="ENSPTIP00000010448.1"/>
    </source>
</evidence>
<keyword evidence="3" id="KW-0677">Repeat</keyword>
<organism evidence="6 7">
    <name type="scientific">Panthera tigris altaica</name>
    <name type="common">Siberian tiger</name>
    <dbReference type="NCBI Taxonomy" id="74533"/>
    <lineage>
        <taxon>Eukaryota</taxon>
        <taxon>Metazoa</taxon>
        <taxon>Chordata</taxon>
        <taxon>Craniata</taxon>
        <taxon>Vertebrata</taxon>
        <taxon>Euteleostomi</taxon>
        <taxon>Mammalia</taxon>
        <taxon>Eutheria</taxon>
        <taxon>Laurasiatheria</taxon>
        <taxon>Carnivora</taxon>
        <taxon>Feliformia</taxon>
        <taxon>Felidae</taxon>
        <taxon>Pantherinae</taxon>
        <taxon>Panthera</taxon>
    </lineage>
</organism>
<dbReference type="SMART" id="SM00369">
    <property type="entry name" value="LRR_TYP"/>
    <property type="match status" value="6"/>
</dbReference>
<protein>
    <recommendedName>
        <fullName evidence="5">LRRCT domain-containing protein</fullName>
    </recommendedName>
</protein>
<dbReference type="Pfam" id="PF13855">
    <property type="entry name" value="LRR_8"/>
    <property type="match status" value="2"/>
</dbReference>
<evidence type="ECO:0000256" key="3">
    <source>
        <dbReference type="ARBA" id="ARBA00022737"/>
    </source>
</evidence>
<proteinExistence type="predicted"/>
<dbReference type="Proteomes" id="UP000675900">
    <property type="component" value="Unassembled WGS sequence"/>
</dbReference>
<dbReference type="GeneTree" id="ENSGT00940000163073"/>
<dbReference type="PANTHER" id="PTHR24366">
    <property type="entry name" value="IG(IMMUNOGLOBULIN) AND LRR(LEUCINE RICH REPEAT) DOMAINS"/>
    <property type="match status" value="1"/>
</dbReference>
<dbReference type="Ensembl" id="ENSPTIT00000014408.1">
    <property type="protein sequence ID" value="ENSPTIP00000010448.1"/>
    <property type="gene ID" value="ENSPTIG00000011212.1"/>
</dbReference>
<feature type="region of interest" description="Disordered" evidence="4">
    <location>
        <begin position="274"/>
        <end position="343"/>
    </location>
</feature>
<dbReference type="GO" id="GO:0007616">
    <property type="term" value="P:long-term memory"/>
    <property type="evidence" value="ECO:0007669"/>
    <property type="project" value="TreeGrafter"/>
</dbReference>
<reference evidence="6" key="2">
    <citation type="submission" date="2025-09" db="UniProtKB">
        <authorList>
            <consortium name="Ensembl"/>
        </authorList>
    </citation>
    <scope>IDENTIFICATION</scope>
</reference>
<dbReference type="GO" id="GO:0005886">
    <property type="term" value="C:plasma membrane"/>
    <property type="evidence" value="ECO:0007669"/>
    <property type="project" value="TreeGrafter"/>
</dbReference>
<keyword evidence="7" id="KW-1185">Reference proteome</keyword>
<dbReference type="SUPFAM" id="SSF52058">
    <property type="entry name" value="L domain-like"/>
    <property type="match status" value="1"/>
</dbReference>
<evidence type="ECO:0000256" key="1">
    <source>
        <dbReference type="ARBA" id="ARBA00022614"/>
    </source>
</evidence>
<dbReference type="Gene3D" id="3.80.10.10">
    <property type="entry name" value="Ribonuclease Inhibitor"/>
    <property type="match status" value="1"/>
</dbReference>
<keyword evidence="1" id="KW-0433">Leucine-rich repeat</keyword>
<accession>A0A8C9JPT7</accession>
<sequence length="343" mass="36898">LWILCLPLSLPSPVHNPLGTFSTASLLPLTRLAQLHLSQSQLTHLQVDGTLPALETLDVSHNKLRSLPPLGRALPALNTLDASFNELTSLPPGALDGLSQLHELYLRGNKLKTLPPGLPAPTARLRKLSLADNKLNELPPGLLDGLEELDTLYLQGNWLRTIPKNFFGDLLLPFAFLHSNPWYCDCEILYFTRWLQDNPNNVYLWKEGVDVKAMTPNVESVRCVNLANTPVYTYPGKGCPTLGDADIGYDEYEDEDPFTTAGVIDIKRALLSPSGTGPARSPGLGDVHGHGGGSGDQATDHAGAEMAQDVVGEVAWGRQSGVPVSSELAQARPGAKSPALGLT</sequence>
<dbReference type="InterPro" id="IPR001611">
    <property type="entry name" value="Leu-rich_rpt"/>
</dbReference>
<evidence type="ECO:0000259" key="5">
    <source>
        <dbReference type="SMART" id="SM00082"/>
    </source>
</evidence>
<dbReference type="SMART" id="SM00082">
    <property type="entry name" value="LRRCT"/>
    <property type="match status" value="1"/>
</dbReference>
<dbReference type="InterPro" id="IPR000483">
    <property type="entry name" value="Cys-rich_flank_reg_C"/>
</dbReference>
<feature type="domain" description="LRRCT" evidence="5">
    <location>
        <begin position="180"/>
        <end position="240"/>
    </location>
</feature>
<evidence type="ECO:0000256" key="2">
    <source>
        <dbReference type="ARBA" id="ARBA00022729"/>
    </source>
</evidence>
<name>A0A8C9JPT7_PANTA</name>
<dbReference type="SMART" id="SM00364">
    <property type="entry name" value="LRR_BAC"/>
    <property type="match status" value="5"/>
</dbReference>
<dbReference type="PANTHER" id="PTHR24366:SF158">
    <property type="entry name" value="PLATELET GLYCOPROTEIN IB ALPHA CHAIN-LIKE-RELATED"/>
    <property type="match status" value="1"/>
</dbReference>
<dbReference type="InterPro" id="IPR032675">
    <property type="entry name" value="LRR_dom_sf"/>
</dbReference>
<dbReference type="AlphaFoldDB" id="A0A8C9JPT7"/>
<evidence type="ECO:0000256" key="4">
    <source>
        <dbReference type="SAM" id="MobiDB-lite"/>
    </source>
</evidence>
<dbReference type="InterPro" id="IPR003591">
    <property type="entry name" value="Leu-rich_rpt_typical-subtyp"/>
</dbReference>
<evidence type="ECO:0000313" key="7">
    <source>
        <dbReference type="Proteomes" id="UP000675900"/>
    </source>
</evidence>
<keyword evidence="2" id="KW-0732">Signal</keyword>